<dbReference type="AlphaFoldDB" id="A0A852X0R8"/>
<proteinExistence type="inferred from homology"/>
<evidence type="ECO:0000313" key="5">
    <source>
        <dbReference type="EMBL" id="NYG36449.1"/>
    </source>
</evidence>
<dbReference type="PANTHER" id="PTHR43673">
    <property type="entry name" value="NAD(P)H NITROREDUCTASE YDGI-RELATED"/>
    <property type="match status" value="1"/>
</dbReference>
<dbReference type="Proteomes" id="UP000592181">
    <property type="component" value="Unassembled WGS sequence"/>
</dbReference>
<keyword evidence="2" id="KW-0560">Oxidoreductase</keyword>
<evidence type="ECO:0000313" key="6">
    <source>
        <dbReference type="Proteomes" id="UP000592181"/>
    </source>
</evidence>
<accession>A0A852X0R8</accession>
<dbReference type="PANTHER" id="PTHR43673:SF10">
    <property type="entry name" value="NADH DEHYDROGENASE_NAD(P)H NITROREDUCTASE XCC3605-RELATED"/>
    <property type="match status" value="1"/>
</dbReference>
<evidence type="ECO:0000256" key="1">
    <source>
        <dbReference type="ARBA" id="ARBA00007118"/>
    </source>
</evidence>
<dbReference type="GO" id="GO:0016491">
    <property type="term" value="F:oxidoreductase activity"/>
    <property type="evidence" value="ECO:0007669"/>
    <property type="project" value="UniProtKB-KW"/>
</dbReference>
<evidence type="ECO:0000256" key="2">
    <source>
        <dbReference type="ARBA" id="ARBA00023002"/>
    </source>
</evidence>
<evidence type="ECO:0000259" key="4">
    <source>
        <dbReference type="Pfam" id="PF00881"/>
    </source>
</evidence>
<organism evidence="5 6">
    <name type="scientific">Janibacter alkaliphilus</name>
    <dbReference type="NCBI Taxonomy" id="1069963"/>
    <lineage>
        <taxon>Bacteria</taxon>
        <taxon>Bacillati</taxon>
        <taxon>Actinomycetota</taxon>
        <taxon>Actinomycetes</taxon>
        <taxon>Micrococcales</taxon>
        <taxon>Intrasporangiaceae</taxon>
        <taxon>Janibacter</taxon>
    </lineage>
</organism>
<gene>
    <name evidence="5" type="ORF">BJY28_000918</name>
</gene>
<dbReference type="Gene3D" id="3.40.109.10">
    <property type="entry name" value="NADH Oxidase"/>
    <property type="match status" value="1"/>
</dbReference>
<dbReference type="SUPFAM" id="SSF55469">
    <property type="entry name" value="FMN-dependent nitroreductase-like"/>
    <property type="match status" value="1"/>
</dbReference>
<comment type="similarity">
    <text evidence="1">Belongs to the nitroreductase family.</text>
</comment>
<sequence>MEEIPGDAPDETHETVDRLHPLLARRWSPRVFDPAHELTEADVDLLLEAARWAPSAGNSQPWAFHAARRGTPEHAALVPLLAGSSAPWASTASLLLVNLCHELVEDTDWEYSEFSRYDLGQAVAHLTIQGEAMGLACRQFRAFDRDAITALLDVPEHWSVLTMAAVGRPAPEAERGPRASTRTTQVTWPREDDR</sequence>
<dbReference type="InterPro" id="IPR000415">
    <property type="entry name" value="Nitroreductase-like"/>
</dbReference>
<dbReference type="Pfam" id="PF00881">
    <property type="entry name" value="Nitroreductase"/>
    <property type="match status" value="1"/>
</dbReference>
<feature type="region of interest" description="Disordered" evidence="3">
    <location>
        <begin position="169"/>
        <end position="194"/>
    </location>
</feature>
<reference evidence="5 6" key="1">
    <citation type="submission" date="2020-07" db="EMBL/GenBank/DDBJ databases">
        <title>Sequencing the genomes of 1000 actinobacteria strains.</title>
        <authorList>
            <person name="Klenk H.-P."/>
        </authorList>
    </citation>
    <scope>NUCLEOTIDE SEQUENCE [LARGE SCALE GENOMIC DNA]</scope>
    <source>
        <strain evidence="5 6">DSM 24723</strain>
    </source>
</reference>
<feature type="domain" description="Nitroreductase" evidence="4">
    <location>
        <begin position="24"/>
        <end position="69"/>
    </location>
</feature>
<keyword evidence="6" id="KW-1185">Reference proteome</keyword>
<dbReference type="RefSeq" id="WP_218875184.1">
    <property type="nucleotide sequence ID" value="NZ_JACBZX010000001.1"/>
</dbReference>
<dbReference type="EMBL" id="JACBZX010000001">
    <property type="protein sequence ID" value="NYG36449.1"/>
    <property type="molecule type" value="Genomic_DNA"/>
</dbReference>
<evidence type="ECO:0000256" key="3">
    <source>
        <dbReference type="SAM" id="MobiDB-lite"/>
    </source>
</evidence>
<dbReference type="InterPro" id="IPR029479">
    <property type="entry name" value="Nitroreductase"/>
</dbReference>
<comment type="caution">
    <text evidence="5">The sequence shown here is derived from an EMBL/GenBank/DDBJ whole genome shotgun (WGS) entry which is preliminary data.</text>
</comment>
<protein>
    <submittedName>
        <fullName evidence="5">Nitroreductase</fullName>
    </submittedName>
</protein>
<name>A0A852X0R8_9MICO</name>